<evidence type="ECO:0000259" key="4">
    <source>
        <dbReference type="PROSITE" id="PS51747"/>
    </source>
</evidence>
<dbReference type="PANTHER" id="PTHR11079:SF149">
    <property type="entry name" value="TRNA-SPECIFIC ADENOSINE DEAMINASE 2"/>
    <property type="match status" value="1"/>
</dbReference>
<sequence>MSPSTDILSEKDLKYLRQAIEISADARKHGQHPFGCIIVDENDKVVTTAENQVPSGDASQHAELRAVSIITKLKDAQTLGNCTLYTSTEPCVMCSGAIVWSGIGRIVFGLSNESLNKLAKLNPKNWYITMNTKEIAERASRPVQVLGPFIEDEAVIPHDHFWD</sequence>
<dbReference type="GO" id="GO:0008270">
    <property type="term" value="F:zinc ion binding"/>
    <property type="evidence" value="ECO:0007669"/>
    <property type="project" value="InterPro"/>
</dbReference>
<evidence type="ECO:0000256" key="3">
    <source>
        <dbReference type="ARBA" id="ARBA00022833"/>
    </source>
</evidence>
<keyword evidence="1" id="KW-0479">Metal-binding</keyword>
<dbReference type="PROSITE" id="PS00903">
    <property type="entry name" value="CYT_DCMP_DEAMINASES_1"/>
    <property type="match status" value="1"/>
</dbReference>
<gene>
    <name evidence="5" type="ORF">SPOG_03635</name>
</gene>
<dbReference type="AlphaFoldDB" id="S9XHD8"/>
<evidence type="ECO:0000256" key="1">
    <source>
        <dbReference type="ARBA" id="ARBA00022723"/>
    </source>
</evidence>
<dbReference type="GO" id="GO:0005634">
    <property type="term" value="C:nucleus"/>
    <property type="evidence" value="ECO:0007669"/>
    <property type="project" value="TreeGrafter"/>
</dbReference>
<dbReference type="EMBL" id="KE546988">
    <property type="protein sequence ID" value="EPY53091.1"/>
    <property type="molecule type" value="Genomic_DNA"/>
</dbReference>
<dbReference type="Pfam" id="PF00383">
    <property type="entry name" value="dCMP_cyt_deam_1"/>
    <property type="match status" value="1"/>
</dbReference>
<dbReference type="GO" id="GO:0019239">
    <property type="term" value="F:deaminase activity"/>
    <property type="evidence" value="ECO:0007669"/>
    <property type="project" value="UniProtKB-ARBA"/>
</dbReference>
<dbReference type="PANTHER" id="PTHR11079">
    <property type="entry name" value="CYTOSINE DEAMINASE FAMILY MEMBER"/>
    <property type="match status" value="1"/>
</dbReference>
<evidence type="ECO:0000256" key="2">
    <source>
        <dbReference type="ARBA" id="ARBA00022801"/>
    </source>
</evidence>
<dbReference type="CDD" id="cd01285">
    <property type="entry name" value="nucleoside_deaminase"/>
    <property type="match status" value="1"/>
</dbReference>
<dbReference type="OrthoDB" id="408702at2759"/>
<dbReference type="RefSeq" id="XP_013021353.1">
    <property type="nucleotide sequence ID" value="XM_013165899.1"/>
</dbReference>
<dbReference type="InterPro" id="IPR002125">
    <property type="entry name" value="CMP_dCMP_dom"/>
</dbReference>
<keyword evidence="2" id="KW-0378">Hydrolase</keyword>
<dbReference type="InterPro" id="IPR016192">
    <property type="entry name" value="APOBEC/CMP_deaminase_Zn-bd"/>
</dbReference>
<feature type="domain" description="CMP/dCMP-type deaminase" evidence="4">
    <location>
        <begin position="10"/>
        <end position="121"/>
    </location>
</feature>
<name>S9XHD8_SCHCR</name>
<dbReference type="STRING" id="653667.S9XHD8"/>
<proteinExistence type="predicted"/>
<dbReference type="HOGENOM" id="CLU_025810_5_1_1"/>
<dbReference type="GO" id="GO:0006139">
    <property type="term" value="P:nucleobase-containing compound metabolic process"/>
    <property type="evidence" value="ECO:0007669"/>
    <property type="project" value="UniProtKB-ARBA"/>
</dbReference>
<dbReference type="SUPFAM" id="SSF53927">
    <property type="entry name" value="Cytidine deaminase-like"/>
    <property type="match status" value="1"/>
</dbReference>
<dbReference type="GO" id="GO:0005737">
    <property type="term" value="C:cytoplasm"/>
    <property type="evidence" value="ECO:0007669"/>
    <property type="project" value="TreeGrafter"/>
</dbReference>
<dbReference type="Gene3D" id="3.40.140.10">
    <property type="entry name" value="Cytidine Deaminase, domain 2"/>
    <property type="match status" value="1"/>
</dbReference>
<evidence type="ECO:0000313" key="5">
    <source>
        <dbReference type="EMBL" id="EPY53091.1"/>
    </source>
</evidence>
<keyword evidence="6" id="KW-1185">Reference proteome</keyword>
<dbReference type="eggNOG" id="KOG1018">
    <property type="taxonomic scope" value="Eukaryota"/>
</dbReference>
<keyword evidence="3" id="KW-0862">Zinc</keyword>
<protein>
    <submittedName>
        <fullName evidence="5">Cytosine deaminase</fullName>
    </submittedName>
</protein>
<dbReference type="FunFam" id="3.40.140.10:FF:000051">
    <property type="entry name" value="Nucleoside deaminase"/>
    <property type="match status" value="1"/>
</dbReference>
<accession>S9XHD8</accession>
<evidence type="ECO:0000313" key="6">
    <source>
        <dbReference type="Proteomes" id="UP000015464"/>
    </source>
</evidence>
<dbReference type="PROSITE" id="PS51747">
    <property type="entry name" value="CYT_DCMP_DEAMINASES_2"/>
    <property type="match status" value="1"/>
</dbReference>
<dbReference type="GO" id="GO:0016814">
    <property type="term" value="F:hydrolase activity, acting on carbon-nitrogen (but not peptide) bonds, in cyclic amidines"/>
    <property type="evidence" value="ECO:0007669"/>
    <property type="project" value="UniProtKB-ARBA"/>
</dbReference>
<dbReference type="OMA" id="GDHPENP"/>
<reference evidence="5 6" key="1">
    <citation type="journal article" date="2011" name="Science">
        <title>Comparative functional genomics of the fission yeasts.</title>
        <authorList>
            <person name="Rhind N."/>
            <person name="Chen Z."/>
            <person name="Yassour M."/>
            <person name="Thompson D.A."/>
            <person name="Haas B.J."/>
            <person name="Habib N."/>
            <person name="Wapinski I."/>
            <person name="Roy S."/>
            <person name="Lin M.F."/>
            <person name="Heiman D.I."/>
            <person name="Young S.K."/>
            <person name="Furuya K."/>
            <person name="Guo Y."/>
            <person name="Pidoux A."/>
            <person name="Chen H.M."/>
            <person name="Robbertse B."/>
            <person name="Goldberg J.M."/>
            <person name="Aoki K."/>
            <person name="Bayne E.H."/>
            <person name="Berlin A.M."/>
            <person name="Desjardins C.A."/>
            <person name="Dobbs E."/>
            <person name="Dukaj L."/>
            <person name="Fan L."/>
            <person name="FitzGerald M.G."/>
            <person name="French C."/>
            <person name="Gujja S."/>
            <person name="Hansen K."/>
            <person name="Keifenheim D."/>
            <person name="Levin J.Z."/>
            <person name="Mosher R.A."/>
            <person name="Mueller C.A."/>
            <person name="Pfiffner J."/>
            <person name="Priest M."/>
            <person name="Russ C."/>
            <person name="Smialowska A."/>
            <person name="Swoboda P."/>
            <person name="Sykes S.M."/>
            <person name="Vaughn M."/>
            <person name="Vengrova S."/>
            <person name="Yoder R."/>
            <person name="Zeng Q."/>
            <person name="Allshire R."/>
            <person name="Baulcombe D."/>
            <person name="Birren B.W."/>
            <person name="Brown W."/>
            <person name="Ekwall K."/>
            <person name="Kellis M."/>
            <person name="Leatherwood J."/>
            <person name="Levin H."/>
            <person name="Margalit H."/>
            <person name="Martienssen R."/>
            <person name="Nieduszynski C.A."/>
            <person name="Spatafora J.W."/>
            <person name="Friedman N."/>
            <person name="Dalgaard J.Z."/>
            <person name="Baumann P."/>
            <person name="Niki H."/>
            <person name="Regev A."/>
            <person name="Nusbaum C."/>
        </authorList>
    </citation>
    <scope>NUCLEOTIDE SEQUENCE [LARGE SCALE GENOMIC DNA]</scope>
    <source>
        <strain evidence="6">OY26 / ATCC MYA-4695 / CBS 11777 / NBRC 106824 / NRRL Y48691</strain>
    </source>
</reference>
<organism evidence="5 6">
    <name type="scientific">Schizosaccharomyces cryophilus (strain OY26 / ATCC MYA-4695 / CBS 11777 / NBRC 106824 / NRRL Y48691)</name>
    <name type="common">Fission yeast</name>
    <dbReference type="NCBI Taxonomy" id="653667"/>
    <lineage>
        <taxon>Eukaryota</taxon>
        <taxon>Fungi</taxon>
        <taxon>Dikarya</taxon>
        <taxon>Ascomycota</taxon>
        <taxon>Taphrinomycotina</taxon>
        <taxon>Schizosaccharomycetes</taxon>
        <taxon>Schizosaccharomycetales</taxon>
        <taxon>Schizosaccharomycetaceae</taxon>
        <taxon>Schizosaccharomyces</taxon>
    </lineage>
</organism>
<dbReference type="InterPro" id="IPR016193">
    <property type="entry name" value="Cytidine_deaminase-like"/>
</dbReference>
<dbReference type="GeneID" id="25037952"/>
<dbReference type="Proteomes" id="UP000015464">
    <property type="component" value="Unassembled WGS sequence"/>
</dbReference>